<evidence type="ECO:0000259" key="4">
    <source>
        <dbReference type="PROSITE" id="PS50949"/>
    </source>
</evidence>
<dbReference type="CDD" id="cd07377">
    <property type="entry name" value="WHTH_GntR"/>
    <property type="match status" value="1"/>
</dbReference>
<dbReference type="InterPro" id="IPR036390">
    <property type="entry name" value="WH_DNA-bd_sf"/>
</dbReference>
<organism evidence="5 6">
    <name type="scientific">Cupriavidus nantongensis</name>
    <dbReference type="NCBI Taxonomy" id="1796606"/>
    <lineage>
        <taxon>Bacteria</taxon>
        <taxon>Pseudomonadati</taxon>
        <taxon>Pseudomonadota</taxon>
        <taxon>Betaproteobacteria</taxon>
        <taxon>Burkholderiales</taxon>
        <taxon>Burkholderiaceae</taxon>
        <taxon>Cupriavidus</taxon>
    </lineage>
</organism>
<evidence type="ECO:0000256" key="3">
    <source>
        <dbReference type="ARBA" id="ARBA00023163"/>
    </source>
</evidence>
<keyword evidence="6" id="KW-1185">Reference proteome</keyword>
<gene>
    <name evidence="5" type="ORF">A2G96_07605</name>
</gene>
<dbReference type="InterPro" id="IPR036388">
    <property type="entry name" value="WH-like_DNA-bd_sf"/>
</dbReference>
<dbReference type="PROSITE" id="PS50949">
    <property type="entry name" value="HTH_GNTR"/>
    <property type="match status" value="1"/>
</dbReference>
<keyword evidence="1" id="KW-0805">Transcription regulation</keyword>
<dbReference type="Pfam" id="PF00392">
    <property type="entry name" value="GntR"/>
    <property type="match status" value="1"/>
</dbReference>
<reference evidence="5 6" key="1">
    <citation type="submission" date="2016-03" db="EMBL/GenBank/DDBJ databases">
        <title>Complete genome sequence of a novel chlorpyrifos degrading bacterium, Cupriavidus nantongensis sp. X1.</title>
        <authorList>
            <person name="Fang L."/>
        </authorList>
    </citation>
    <scope>NUCLEOTIDE SEQUENCE [LARGE SCALE GENOMIC DNA]</scope>
    <source>
        <strain evidence="5 6">X1</strain>
    </source>
</reference>
<dbReference type="InterPro" id="IPR000524">
    <property type="entry name" value="Tscrpt_reg_HTH_GntR"/>
</dbReference>
<proteinExistence type="predicted"/>
<dbReference type="SMART" id="SM00345">
    <property type="entry name" value="HTH_GNTR"/>
    <property type="match status" value="1"/>
</dbReference>
<dbReference type="EMBL" id="CP014844">
    <property type="protein sequence ID" value="AMR77611.1"/>
    <property type="molecule type" value="Genomic_DNA"/>
</dbReference>
<evidence type="ECO:0000256" key="1">
    <source>
        <dbReference type="ARBA" id="ARBA00023015"/>
    </source>
</evidence>
<accession>A0A142JHP9</accession>
<dbReference type="PANTHER" id="PTHR43537">
    <property type="entry name" value="TRANSCRIPTIONAL REGULATOR, GNTR FAMILY"/>
    <property type="match status" value="1"/>
</dbReference>
<evidence type="ECO:0000256" key="2">
    <source>
        <dbReference type="ARBA" id="ARBA00023125"/>
    </source>
</evidence>
<dbReference type="GO" id="GO:0003677">
    <property type="term" value="F:DNA binding"/>
    <property type="evidence" value="ECO:0007669"/>
    <property type="project" value="UniProtKB-KW"/>
</dbReference>
<dbReference type="SMART" id="SM00895">
    <property type="entry name" value="FCD"/>
    <property type="match status" value="1"/>
</dbReference>
<dbReference type="Gene3D" id="1.20.120.530">
    <property type="entry name" value="GntR ligand-binding domain-like"/>
    <property type="match status" value="1"/>
</dbReference>
<sequence>MRTRTVTLTEQVTRQLRADIESGAYPVGSRLPTGRQLAEQYGVSAAVIREVTEHLRSQGFVESRQGVGCTVRSRTGAAGFQLPREPELDAGELADLYDLRIDLEGAAAALAAVRRTDDDVVALTALLQRLQARLYDPQPAADLDAAFHIGIAAATHNPYYRQLLQYLNLQLHQAVATARANTLRQPGLAETVQAEHEAIVAAIRRRDAGAARAAAVAHLQSAARRLGLSLRARDDAATAPDATSSASLS</sequence>
<dbReference type="Gene3D" id="1.10.10.10">
    <property type="entry name" value="Winged helix-like DNA-binding domain superfamily/Winged helix DNA-binding domain"/>
    <property type="match status" value="1"/>
</dbReference>
<feature type="domain" description="HTH gntR-type" evidence="4">
    <location>
        <begin position="6"/>
        <end position="74"/>
    </location>
</feature>
<dbReference type="STRING" id="1796606.A2G96_07605"/>
<dbReference type="Proteomes" id="UP000075238">
    <property type="component" value="Chromosome 1"/>
</dbReference>
<dbReference type="PANTHER" id="PTHR43537:SF44">
    <property type="entry name" value="GNTR FAMILY REGULATORY PROTEIN"/>
    <property type="match status" value="1"/>
</dbReference>
<evidence type="ECO:0000313" key="5">
    <source>
        <dbReference type="EMBL" id="AMR77611.1"/>
    </source>
</evidence>
<dbReference type="OrthoDB" id="5450856at2"/>
<keyword evidence="2" id="KW-0238">DNA-binding</keyword>
<dbReference type="InterPro" id="IPR011711">
    <property type="entry name" value="GntR_C"/>
</dbReference>
<dbReference type="RefSeq" id="WP_062798221.1">
    <property type="nucleotide sequence ID" value="NZ_CP014844.1"/>
</dbReference>
<evidence type="ECO:0000313" key="6">
    <source>
        <dbReference type="Proteomes" id="UP000075238"/>
    </source>
</evidence>
<name>A0A142JHP9_9BURK</name>
<dbReference type="SUPFAM" id="SSF46785">
    <property type="entry name" value="Winged helix' DNA-binding domain"/>
    <property type="match status" value="1"/>
</dbReference>
<dbReference type="GO" id="GO:0003700">
    <property type="term" value="F:DNA-binding transcription factor activity"/>
    <property type="evidence" value="ECO:0007669"/>
    <property type="project" value="InterPro"/>
</dbReference>
<dbReference type="AlphaFoldDB" id="A0A142JHP9"/>
<dbReference type="SUPFAM" id="SSF48008">
    <property type="entry name" value="GntR ligand-binding domain-like"/>
    <property type="match status" value="1"/>
</dbReference>
<dbReference type="Pfam" id="PF07729">
    <property type="entry name" value="FCD"/>
    <property type="match status" value="1"/>
</dbReference>
<protein>
    <submittedName>
        <fullName evidence="5">GntR family transcriptional regulator</fullName>
    </submittedName>
</protein>
<dbReference type="KEGG" id="cnan:A2G96_07605"/>
<keyword evidence="3" id="KW-0804">Transcription</keyword>
<dbReference type="InterPro" id="IPR008920">
    <property type="entry name" value="TF_FadR/GntR_C"/>
</dbReference>